<accession>A0AAD3TUV3</accession>
<evidence type="ECO:0008006" key="4">
    <source>
        <dbReference type="Google" id="ProtNLM"/>
    </source>
</evidence>
<feature type="region of interest" description="Disordered" evidence="1">
    <location>
        <begin position="35"/>
        <end position="61"/>
    </location>
</feature>
<feature type="compositionally biased region" description="Basic and acidic residues" evidence="1">
    <location>
        <begin position="35"/>
        <end position="47"/>
    </location>
</feature>
<reference evidence="2" key="2">
    <citation type="submission" date="2023-06" db="EMBL/GenBank/DDBJ databases">
        <authorList>
            <person name="Kobayashi Y."/>
            <person name="Kayamori A."/>
            <person name="Aoki K."/>
            <person name="Shiwa Y."/>
            <person name="Fujita N."/>
            <person name="Sugita T."/>
            <person name="Iwasaki W."/>
            <person name="Tanaka N."/>
            <person name="Takashima M."/>
        </authorList>
    </citation>
    <scope>NUCLEOTIDE SEQUENCE</scope>
    <source>
        <strain evidence="2">HIS016</strain>
    </source>
</reference>
<feature type="compositionally biased region" description="Low complexity" evidence="1">
    <location>
        <begin position="298"/>
        <end position="307"/>
    </location>
</feature>
<feature type="compositionally biased region" description="Basic and acidic residues" evidence="1">
    <location>
        <begin position="354"/>
        <end position="365"/>
    </location>
</feature>
<dbReference type="InterPro" id="IPR036867">
    <property type="entry name" value="R3H_dom_sf"/>
</dbReference>
<comment type="caution">
    <text evidence="2">The sequence shown here is derived from an EMBL/GenBank/DDBJ whole genome shotgun (WGS) entry which is preliminary data.</text>
</comment>
<gene>
    <name evidence="2" type="ORF">CspeluHIS016_0308580</name>
</gene>
<dbReference type="EMBL" id="BTCM01000003">
    <property type="protein sequence ID" value="GMK57018.1"/>
    <property type="molecule type" value="Genomic_DNA"/>
</dbReference>
<proteinExistence type="predicted"/>
<feature type="region of interest" description="Disordered" evidence="1">
    <location>
        <begin position="347"/>
        <end position="381"/>
    </location>
</feature>
<evidence type="ECO:0000313" key="2">
    <source>
        <dbReference type="EMBL" id="GMK57018.1"/>
    </source>
</evidence>
<evidence type="ECO:0000313" key="3">
    <source>
        <dbReference type="Proteomes" id="UP001222932"/>
    </source>
</evidence>
<dbReference type="GO" id="GO:0003676">
    <property type="term" value="F:nucleic acid binding"/>
    <property type="evidence" value="ECO:0007669"/>
    <property type="project" value="InterPro"/>
</dbReference>
<sequence length="470" mass="50837">MTDVDTSPALMRLPAILQNPGNKALRQVEAFNAQQRERTAARRREASKASASDEITSKRGKRHVRRMNNAAHIDNPHAVQPKRGDMVPSVPLHYHPLRPSFPCDTLEWSTPMPSVLGRADPFGPSSTHGAFSTSLKGTRAMLRRRGRRAESIVPLIEEAVRGWIGGEFDTPPSHANWFPIDATLVDYSPITESQNGVSSRRLPAQHQVGDVPELPVSNGRLAAVLELSRSPAHLSWAVPDSFDRLVVHLVARYYELISWSEDERTTTGQIVRLTHIVRPNMARAKAPPPSHALLTPESSDLSGVSSSDTEHGSATEGDSSDAATEIAHSDTESVNGYDADTSLQAGYVSQDSDFESRSLSERWADDASDGSGAETPHDTGVSLTERFETLALHRTESHGSSAYASSEGGWTDGGVDSSIFHADGRTEGWAANSPIVGTTSLPLLKGGAPQRLGGNGPLDKPTFFEYLFGE</sequence>
<dbReference type="CDD" id="cd02325">
    <property type="entry name" value="R3H"/>
    <property type="match status" value="1"/>
</dbReference>
<dbReference type="SUPFAM" id="SSF82708">
    <property type="entry name" value="R3H domain"/>
    <property type="match status" value="1"/>
</dbReference>
<protein>
    <recommendedName>
        <fullName evidence="4">R3H-associated N-terminal domain-containing protein</fullName>
    </recommendedName>
</protein>
<reference evidence="2" key="1">
    <citation type="journal article" date="2023" name="BMC Genomics">
        <title>Chromosome-level genome assemblies of Cutaneotrichosporon spp. (Trichosporonales, Basidiomycota) reveal imbalanced evolution between nucleotide sequences and chromosome synteny.</title>
        <authorList>
            <person name="Kobayashi Y."/>
            <person name="Kayamori A."/>
            <person name="Aoki K."/>
            <person name="Shiwa Y."/>
            <person name="Matsutani M."/>
            <person name="Fujita N."/>
            <person name="Sugita T."/>
            <person name="Iwasaki W."/>
            <person name="Tanaka N."/>
            <person name="Takashima M."/>
        </authorList>
    </citation>
    <scope>NUCLEOTIDE SEQUENCE</scope>
    <source>
        <strain evidence="2">HIS016</strain>
    </source>
</reference>
<dbReference type="Proteomes" id="UP001222932">
    <property type="component" value="Unassembled WGS sequence"/>
</dbReference>
<dbReference type="AlphaFoldDB" id="A0AAD3TUV3"/>
<feature type="region of interest" description="Disordered" evidence="1">
    <location>
        <begin position="282"/>
        <end position="323"/>
    </location>
</feature>
<keyword evidence="3" id="KW-1185">Reference proteome</keyword>
<name>A0AAD3TUV3_9TREE</name>
<evidence type="ECO:0000256" key="1">
    <source>
        <dbReference type="SAM" id="MobiDB-lite"/>
    </source>
</evidence>
<organism evidence="2 3">
    <name type="scientific">Cutaneotrichosporon spelunceum</name>
    <dbReference type="NCBI Taxonomy" id="1672016"/>
    <lineage>
        <taxon>Eukaryota</taxon>
        <taxon>Fungi</taxon>
        <taxon>Dikarya</taxon>
        <taxon>Basidiomycota</taxon>
        <taxon>Agaricomycotina</taxon>
        <taxon>Tremellomycetes</taxon>
        <taxon>Trichosporonales</taxon>
        <taxon>Trichosporonaceae</taxon>
        <taxon>Cutaneotrichosporon</taxon>
    </lineage>
</organism>